<proteinExistence type="predicted"/>
<name>A0A0E9SBK9_ANGAN</name>
<sequence length="21" mass="2290">MTVTDNEQLEMALLIALTAIV</sequence>
<reference evidence="1" key="2">
    <citation type="journal article" date="2015" name="Fish Shellfish Immunol.">
        <title>Early steps in the European eel (Anguilla anguilla)-Vibrio vulnificus interaction in the gills: Role of the RtxA13 toxin.</title>
        <authorList>
            <person name="Callol A."/>
            <person name="Pajuelo D."/>
            <person name="Ebbesson L."/>
            <person name="Teles M."/>
            <person name="MacKenzie S."/>
            <person name="Amaro C."/>
        </authorList>
    </citation>
    <scope>NUCLEOTIDE SEQUENCE</scope>
</reference>
<protein>
    <submittedName>
        <fullName evidence="1">Uncharacterized protein</fullName>
    </submittedName>
</protein>
<accession>A0A0E9SBK9</accession>
<evidence type="ECO:0000313" key="1">
    <source>
        <dbReference type="EMBL" id="JAH38754.1"/>
    </source>
</evidence>
<reference evidence="1" key="1">
    <citation type="submission" date="2014-11" db="EMBL/GenBank/DDBJ databases">
        <authorList>
            <person name="Amaro Gonzalez C."/>
        </authorList>
    </citation>
    <scope>NUCLEOTIDE SEQUENCE</scope>
</reference>
<dbReference type="EMBL" id="GBXM01069823">
    <property type="protein sequence ID" value="JAH38754.1"/>
    <property type="molecule type" value="Transcribed_RNA"/>
</dbReference>
<organism evidence="1">
    <name type="scientific">Anguilla anguilla</name>
    <name type="common">European freshwater eel</name>
    <name type="synonym">Muraena anguilla</name>
    <dbReference type="NCBI Taxonomy" id="7936"/>
    <lineage>
        <taxon>Eukaryota</taxon>
        <taxon>Metazoa</taxon>
        <taxon>Chordata</taxon>
        <taxon>Craniata</taxon>
        <taxon>Vertebrata</taxon>
        <taxon>Euteleostomi</taxon>
        <taxon>Actinopterygii</taxon>
        <taxon>Neopterygii</taxon>
        <taxon>Teleostei</taxon>
        <taxon>Anguilliformes</taxon>
        <taxon>Anguillidae</taxon>
        <taxon>Anguilla</taxon>
    </lineage>
</organism>
<dbReference type="AlphaFoldDB" id="A0A0E9SBK9"/>